<comment type="cofactor">
    <cofactor evidence="1">
        <name>Zn(2+)</name>
        <dbReference type="ChEBI" id="CHEBI:29105"/>
    </cofactor>
</comment>
<dbReference type="Gene3D" id="3.40.800.20">
    <property type="entry name" value="Histone deacetylase domain"/>
    <property type="match status" value="1"/>
</dbReference>
<accession>A0ABQ5ZHK0</accession>
<keyword evidence="8" id="KW-1185">Reference proteome</keyword>
<reference evidence="8" key="1">
    <citation type="journal article" date="2019" name="Int. J. Syst. Evol. Microbiol.">
        <title>The Global Catalogue of Microorganisms (GCM) 10K type strain sequencing project: providing services to taxonomists for standard genome sequencing and annotation.</title>
        <authorList>
            <consortium name="The Broad Institute Genomics Platform"/>
            <consortium name="The Broad Institute Genome Sequencing Center for Infectious Disease"/>
            <person name="Wu L."/>
            <person name="Ma J."/>
        </authorList>
    </citation>
    <scope>NUCLEOTIDE SEQUENCE [LARGE SCALE GENOMIC DNA]</scope>
    <source>
        <strain evidence="8">NBRC 102122</strain>
    </source>
</reference>
<sequence length="339" mass="36291">MLAIHDERQALHRPLTRIAGGVLKPNLEVPERIALLREGLALAGIDVVAPAGDDEGLIRALHDVGYLDFLENGFAAWRAIPGNGPELRSSIHPNIYMNRRPDDLLGRAGFYQADAGCVLVEGTWQAARASALTALDAAARVLEGEGMIYALCRPPGHHAYRDKAGGFCYLNNSALAAERAVLAGRRVAILDIDVHHGNGTQTMFYDRGDVLTLSVHGDPAYLYPYYAGYADEAGTGAGVGRNRNFLLPLGSDGAAYRVAVRAACDEVRRFGADFLVLALGLDASVNDPFACMTVNDEDFARIAEDIADLRIPTVIVQEGGYVSPFLAGTLAAFLSGISR</sequence>
<evidence type="ECO:0000256" key="1">
    <source>
        <dbReference type="ARBA" id="ARBA00001947"/>
    </source>
</evidence>
<evidence type="ECO:0000313" key="7">
    <source>
        <dbReference type="EMBL" id="GLR51080.1"/>
    </source>
</evidence>
<proteinExistence type="inferred from homology"/>
<dbReference type="RefSeq" id="WP_244766271.1">
    <property type="nucleotide sequence ID" value="NZ_BSOP01000017.1"/>
</dbReference>
<protein>
    <submittedName>
        <fullName evidence="7">Acetylpolyamine amidohydrolase</fullName>
    </submittedName>
</protein>
<dbReference type="CDD" id="cd10001">
    <property type="entry name" value="HDAC_classII_APAH"/>
    <property type="match status" value="1"/>
</dbReference>
<evidence type="ECO:0000256" key="2">
    <source>
        <dbReference type="ARBA" id="ARBA00005947"/>
    </source>
</evidence>
<comment type="similarity">
    <text evidence="2">Belongs to the histone deacetylase family.</text>
</comment>
<dbReference type="PRINTS" id="PR01270">
    <property type="entry name" value="HDASUPER"/>
</dbReference>
<organism evidence="7 8">
    <name type="scientific">Shinella yambaruensis</name>
    <dbReference type="NCBI Taxonomy" id="415996"/>
    <lineage>
        <taxon>Bacteria</taxon>
        <taxon>Pseudomonadati</taxon>
        <taxon>Pseudomonadota</taxon>
        <taxon>Alphaproteobacteria</taxon>
        <taxon>Hyphomicrobiales</taxon>
        <taxon>Rhizobiaceae</taxon>
        <taxon>Shinella</taxon>
    </lineage>
</organism>
<comment type="caution">
    <text evidence="7">The sequence shown here is derived from an EMBL/GenBank/DDBJ whole genome shotgun (WGS) entry which is preliminary data.</text>
</comment>
<dbReference type="InterPro" id="IPR000286">
    <property type="entry name" value="HDACs"/>
</dbReference>
<dbReference type="InterPro" id="IPR023696">
    <property type="entry name" value="Ureohydrolase_dom_sf"/>
</dbReference>
<dbReference type="PANTHER" id="PTHR10625">
    <property type="entry name" value="HISTONE DEACETYLASE HDAC1-RELATED"/>
    <property type="match status" value="1"/>
</dbReference>
<evidence type="ECO:0000256" key="5">
    <source>
        <dbReference type="ARBA" id="ARBA00022833"/>
    </source>
</evidence>
<dbReference type="Pfam" id="PF00850">
    <property type="entry name" value="Hist_deacetyl"/>
    <property type="match status" value="1"/>
</dbReference>
<name>A0ABQ5ZHK0_9HYPH</name>
<evidence type="ECO:0000313" key="8">
    <source>
        <dbReference type="Proteomes" id="UP001156702"/>
    </source>
</evidence>
<dbReference type="InterPro" id="IPR023801">
    <property type="entry name" value="His_deacetylse_dom"/>
</dbReference>
<dbReference type="InterPro" id="IPR037138">
    <property type="entry name" value="His_deacetylse_dom_sf"/>
</dbReference>
<dbReference type="SUPFAM" id="SSF52768">
    <property type="entry name" value="Arginase/deacetylase"/>
    <property type="match status" value="1"/>
</dbReference>
<keyword evidence="5" id="KW-0862">Zinc</keyword>
<keyword evidence="3" id="KW-0479">Metal-binding</keyword>
<keyword evidence="4" id="KW-0378">Hydrolase</keyword>
<evidence type="ECO:0000256" key="4">
    <source>
        <dbReference type="ARBA" id="ARBA00022801"/>
    </source>
</evidence>
<feature type="domain" description="Histone deacetylase" evidence="6">
    <location>
        <begin position="29"/>
        <end position="334"/>
    </location>
</feature>
<evidence type="ECO:0000256" key="3">
    <source>
        <dbReference type="ARBA" id="ARBA00022723"/>
    </source>
</evidence>
<dbReference type="PANTHER" id="PTHR10625:SF17">
    <property type="entry name" value="HISTONE DEACETYLASE 8"/>
    <property type="match status" value="1"/>
</dbReference>
<dbReference type="Proteomes" id="UP001156702">
    <property type="component" value="Unassembled WGS sequence"/>
</dbReference>
<gene>
    <name evidence="7" type="ORF">GCM10007923_22880</name>
</gene>
<dbReference type="EMBL" id="BSOP01000017">
    <property type="protein sequence ID" value="GLR51080.1"/>
    <property type="molecule type" value="Genomic_DNA"/>
</dbReference>
<evidence type="ECO:0000259" key="6">
    <source>
        <dbReference type="Pfam" id="PF00850"/>
    </source>
</evidence>